<dbReference type="Gene3D" id="3.30.70.330">
    <property type="match status" value="2"/>
</dbReference>
<feature type="domain" description="RRM" evidence="11">
    <location>
        <begin position="133"/>
        <end position="210"/>
    </location>
</feature>
<dbReference type="FunFam" id="3.30.70.330:FF:000030">
    <property type="entry name" value="Heterogeneous nuclear ribonucleoprotein d0 isoform"/>
    <property type="match status" value="1"/>
</dbReference>
<feature type="region of interest" description="Disordered" evidence="10">
    <location>
        <begin position="1"/>
        <end position="50"/>
    </location>
</feature>
<organism evidence="12 13">
    <name type="scientific">Mytilus edulis</name>
    <name type="common">Blue mussel</name>
    <dbReference type="NCBI Taxonomy" id="6550"/>
    <lineage>
        <taxon>Eukaryota</taxon>
        <taxon>Metazoa</taxon>
        <taxon>Spiralia</taxon>
        <taxon>Lophotrochozoa</taxon>
        <taxon>Mollusca</taxon>
        <taxon>Bivalvia</taxon>
        <taxon>Autobranchia</taxon>
        <taxon>Pteriomorphia</taxon>
        <taxon>Mytilida</taxon>
        <taxon>Mytiloidea</taxon>
        <taxon>Mytilidae</taxon>
        <taxon>Mytilinae</taxon>
        <taxon>Mytilus</taxon>
    </lineage>
</organism>
<feature type="coiled-coil region" evidence="9">
    <location>
        <begin position="343"/>
        <end position="409"/>
    </location>
</feature>
<keyword evidence="13" id="KW-1185">Reference proteome</keyword>
<dbReference type="Gene3D" id="2.40.50.770">
    <property type="entry name" value="RecQ-mediated genome instability protein Rmi1, C-terminal domain"/>
    <property type="match status" value="1"/>
</dbReference>
<evidence type="ECO:0000256" key="2">
    <source>
        <dbReference type="ARBA" id="ARBA00004496"/>
    </source>
</evidence>
<evidence type="ECO:0000256" key="1">
    <source>
        <dbReference type="ARBA" id="ARBA00004123"/>
    </source>
</evidence>
<keyword evidence="6 8" id="KW-0694">RNA-binding</keyword>
<evidence type="ECO:0000256" key="4">
    <source>
        <dbReference type="ARBA" id="ARBA00022490"/>
    </source>
</evidence>
<dbReference type="Pfam" id="PF00076">
    <property type="entry name" value="RRM_1"/>
    <property type="match status" value="2"/>
</dbReference>
<evidence type="ECO:0000259" key="11">
    <source>
        <dbReference type="PROSITE" id="PS50102"/>
    </source>
</evidence>
<keyword evidence="5" id="KW-0677">Repeat</keyword>
<dbReference type="SMART" id="SM01161">
    <property type="entry name" value="DUF1767"/>
    <property type="match status" value="1"/>
</dbReference>
<dbReference type="InterPro" id="IPR012677">
    <property type="entry name" value="Nucleotide-bd_a/b_plait_sf"/>
</dbReference>
<dbReference type="GO" id="GO:0000785">
    <property type="term" value="C:chromatin"/>
    <property type="evidence" value="ECO:0007669"/>
    <property type="project" value="TreeGrafter"/>
</dbReference>
<comment type="subcellular location">
    <subcellularLocation>
        <location evidence="2">Cytoplasm</location>
    </subcellularLocation>
    <subcellularLocation>
        <location evidence="1">Nucleus</location>
    </subcellularLocation>
</comment>
<evidence type="ECO:0000256" key="8">
    <source>
        <dbReference type="PROSITE-ProRule" id="PRU00176"/>
    </source>
</evidence>
<dbReference type="GO" id="GO:0003723">
    <property type="term" value="F:RNA binding"/>
    <property type="evidence" value="ECO:0007669"/>
    <property type="project" value="UniProtKB-UniRule"/>
</dbReference>
<sequence length="590" mass="67035">MAEEETPVAEQIEQQNGEEFTENAVEPMEGDESGGGDQAEGGNPEDEDDRKLFVGNLSWETTQKDLKDYFCKYGEVENCTLKTEIETKRSRGFGFVVFKLASVVDKVLEEKEHKLNGRTIDPKKANPRREVVKKIFVGKCDPSTEESEIKEYFSKFGKVEKVELPFDKQKDQRRGFVFVEFDSEKAVEKVLNETAHKMGSQEFDVKKATPTNQSKRGGRGGFFDGGRGGRGRGGGYNQGYYGNQGGAYPAYNYGGYGNYDSNYYNNYGYGWGGYDQSYYGGYGVMEATIMAMEVGDMIKANRQVNMVNNRKVHEEAEEENGNSSIHPHPSSINQWNIIDHGHLKEAEDRKKELRRQELETIRIREAADEIFRRNEEEKRNDRKGKEINKKQKELALDRANLELIAMEEEQFQEYATKVIDHCEKGGRNVYPLRKAAQTGAGEGVGPKFEGKGGIRPSYMVSDKTGRQMPHYQRDLQRRPRITFMEKLNPKRGLDLYGREGSTPSQQQVNKLVFEQWLLSDLHELGTQCLPEQINNSDKFQLNGKFALQIDSMVDISQSCYSQLQRVTGTDNANVDVSADTHRPVSNTTQL</sequence>
<feature type="compositionally biased region" description="Polar residues" evidence="10">
    <location>
        <begin position="321"/>
        <end position="334"/>
    </location>
</feature>
<dbReference type="SMART" id="SM00360">
    <property type="entry name" value="RRM"/>
    <property type="match status" value="2"/>
</dbReference>
<feature type="compositionally biased region" description="Gly residues" evidence="10">
    <location>
        <begin position="219"/>
        <end position="229"/>
    </location>
</feature>
<feature type="region of interest" description="Disordered" evidence="10">
    <location>
        <begin position="313"/>
        <end position="334"/>
    </location>
</feature>
<dbReference type="GO" id="GO:0010468">
    <property type="term" value="P:regulation of gene expression"/>
    <property type="evidence" value="ECO:0007669"/>
    <property type="project" value="TreeGrafter"/>
</dbReference>
<evidence type="ECO:0000256" key="9">
    <source>
        <dbReference type="SAM" id="Coils"/>
    </source>
</evidence>
<dbReference type="SUPFAM" id="SSF54928">
    <property type="entry name" value="RNA-binding domain, RBD"/>
    <property type="match status" value="2"/>
</dbReference>
<comment type="caution">
    <text evidence="12">The sequence shown here is derived from an EMBL/GenBank/DDBJ whole genome shotgun (WGS) entry which is preliminary data.</text>
</comment>
<dbReference type="InterPro" id="IPR013894">
    <property type="entry name" value="RMI1_OB"/>
</dbReference>
<protein>
    <submittedName>
        <fullName evidence="12">HNRNPABD</fullName>
    </submittedName>
</protein>
<dbReference type="EMBL" id="CAJPWZ010003066">
    <property type="protein sequence ID" value="CAG2250809.1"/>
    <property type="molecule type" value="Genomic_DNA"/>
</dbReference>
<dbReference type="Proteomes" id="UP000683360">
    <property type="component" value="Unassembled WGS sequence"/>
</dbReference>
<dbReference type="Pfam" id="PF08585">
    <property type="entry name" value="RMI1_N_C"/>
    <property type="match status" value="1"/>
</dbReference>
<feature type="region of interest" description="Disordered" evidence="10">
    <location>
        <begin position="207"/>
        <end position="229"/>
    </location>
</feature>
<reference evidence="12" key="1">
    <citation type="submission" date="2021-03" db="EMBL/GenBank/DDBJ databases">
        <authorList>
            <person name="Bekaert M."/>
        </authorList>
    </citation>
    <scope>NUCLEOTIDE SEQUENCE</scope>
</reference>
<evidence type="ECO:0000256" key="7">
    <source>
        <dbReference type="ARBA" id="ARBA00023242"/>
    </source>
</evidence>
<evidence type="ECO:0000313" key="12">
    <source>
        <dbReference type="EMBL" id="CAG2250809.1"/>
    </source>
</evidence>
<keyword evidence="9" id="KW-0175">Coiled coil</keyword>
<evidence type="ECO:0000313" key="13">
    <source>
        <dbReference type="Proteomes" id="UP000683360"/>
    </source>
</evidence>
<dbReference type="InterPro" id="IPR000504">
    <property type="entry name" value="RRM_dom"/>
</dbReference>
<dbReference type="OrthoDB" id="1875751at2759"/>
<proteinExistence type="predicted"/>
<keyword evidence="7" id="KW-0539">Nucleus</keyword>
<dbReference type="InterPro" id="IPR042470">
    <property type="entry name" value="RMI1_N_C_sf"/>
</dbReference>
<dbReference type="GO" id="GO:0005654">
    <property type="term" value="C:nucleoplasm"/>
    <property type="evidence" value="ECO:0007669"/>
    <property type="project" value="TreeGrafter"/>
</dbReference>
<dbReference type="PROSITE" id="PS50102">
    <property type="entry name" value="RRM"/>
    <property type="match status" value="2"/>
</dbReference>
<dbReference type="CDD" id="cd12325">
    <property type="entry name" value="RRM1_hnRNPA_hnRNPD_like"/>
    <property type="match status" value="1"/>
</dbReference>
<dbReference type="AlphaFoldDB" id="A0A8S3V7K9"/>
<dbReference type="PANTHER" id="PTHR48033:SF10">
    <property type="entry name" value="RNA-BINDING PROTEIN SQUID"/>
    <property type="match status" value="1"/>
</dbReference>
<keyword evidence="4" id="KW-0963">Cytoplasm</keyword>
<dbReference type="InterPro" id="IPR035979">
    <property type="entry name" value="RBD_domain_sf"/>
</dbReference>
<evidence type="ECO:0000256" key="3">
    <source>
        <dbReference type="ARBA" id="ARBA00022481"/>
    </source>
</evidence>
<name>A0A8S3V7K9_MYTED</name>
<feature type="domain" description="RRM" evidence="11">
    <location>
        <begin position="50"/>
        <end position="142"/>
    </location>
</feature>
<dbReference type="PANTHER" id="PTHR48033">
    <property type="entry name" value="RNA-BINDING (RRM/RBD/RNP MOTIFS) FAMILY PROTEIN"/>
    <property type="match status" value="1"/>
</dbReference>
<evidence type="ECO:0000256" key="6">
    <source>
        <dbReference type="ARBA" id="ARBA00022884"/>
    </source>
</evidence>
<accession>A0A8S3V7K9</accession>
<feature type="region of interest" description="Disordered" evidence="10">
    <location>
        <begin position="439"/>
        <end position="470"/>
    </location>
</feature>
<evidence type="ECO:0000256" key="10">
    <source>
        <dbReference type="SAM" id="MobiDB-lite"/>
    </source>
</evidence>
<gene>
    <name evidence="12" type="ORF">MEDL_62503</name>
</gene>
<keyword evidence="3" id="KW-0488">Methylation</keyword>
<dbReference type="GO" id="GO:0005737">
    <property type="term" value="C:cytoplasm"/>
    <property type="evidence" value="ECO:0007669"/>
    <property type="project" value="UniProtKB-SubCell"/>
</dbReference>
<evidence type="ECO:0000256" key="5">
    <source>
        <dbReference type="ARBA" id="ARBA00022737"/>
    </source>
</evidence>